<dbReference type="STRING" id="35525.A0A164QWP0"/>
<gene>
    <name evidence="3" type="ORF">APZ42_028002</name>
</gene>
<evidence type="ECO:0000256" key="1">
    <source>
        <dbReference type="SAM" id="MobiDB-lite"/>
    </source>
</evidence>
<dbReference type="PANTHER" id="PTHR33244:SF3">
    <property type="entry name" value="PEPTIDASE A2 DOMAIN-CONTAINING PROTEIN"/>
    <property type="match status" value="1"/>
</dbReference>
<evidence type="ECO:0000256" key="2">
    <source>
        <dbReference type="SAM" id="Phobius"/>
    </source>
</evidence>
<keyword evidence="4" id="KW-1185">Reference proteome</keyword>
<dbReference type="Proteomes" id="UP000076858">
    <property type="component" value="Unassembled WGS sequence"/>
</dbReference>
<keyword evidence="2" id="KW-0472">Membrane</keyword>
<proteinExistence type="predicted"/>
<dbReference type="PANTHER" id="PTHR33244">
    <property type="entry name" value="INTEGRASE CATALYTIC DOMAIN-CONTAINING PROTEIN-RELATED"/>
    <property type="match status" value="1"/>
</dbReference>
<keyword evidence="2" id="KW-1133">Transmembrane helix</keyword>
<evidence type="ECO:0000313" key="4">
    <source>
        <dbReference type="Proteomes" id="UP000076858"/>
    </source>
</evidence>
<dbReference type="EMBL" id="LRGB01002334">
    <property type="protein sequence ID" value="KZS08126.1"/>
    <property type="molecule type" value="Genomic_DNA"/>
</dbReference>
<dbReference type="AlphaFoldDB" id="A0A164QWP0"/>
<sequence>MSPAEMVFGRQLRSILPAHKSSFDPRWREIMEARDRQLELDGAVKWIYDERARPLSPLLIGSRVRVQDTSTLLWDKEGVVVSVGKYRSYRVKFASGSVLWRNRLHLRPLITDNEPAPPPSSTANKTDNDGDIGDDPAPDPDAAHQQAVPPAPSIPQRSGRIRKPNVPWLLHFRFLLLISLLYLLTSFLLSLTALLVCEAHRANLPAGSVLLISHSKCL</sequence>
<feature type="transmembrane region" description="Helical" evidence="2">
    <location>
        <begin position="170"/>
        <end position="196"/>
    </location>
</feature>
<reference evidence="3 4" key="1">
    <citation type="submission" date="2016-03" db="EMBL/GenBank/DDBJ databases">
        <title>EvidentialGene: Evidence-directed Construction of Genes on Genomes.</title>
        <authorList>
            <person name="Gilbert D.G."/>
            <person name="Choi J.-H."/>
            <person name="Mockaitis K."/>
            <person name="Colbourne J."/>
            <person name="Pfrender M."/>
        </authorList>
    </citation>
    <scope>NUCLEOTIDE SEQUENCE [LARGE SCALE GENOMIC DNA]</scope>
    <source>
        <strain evidence="3 4">Xinb3</strain>
        <tissue evidence="3">Complete organism</tissue>
    </source>
</reference>
<evidence type="ECO:0000313" key="3">
    <source>
        <dbReference type="EMBL" id="KZS08126.1"/>
    </source>
</evidence>
<organism evidence="3 4">
    <name type="scientific">Daphnia magna</name>
    <dbReference type="NCBI Taxonomy" id="35525"/>
    <lineage>
        <taxon>Eukaryota</taxon>
        <taxon>Metazoa</taxon>
        <taxon>Ecdysozoa</taxon>
        <taxon>Arthropoda</taxon>
        <taxon>Crustacea</taxon>
        <taxon>Branchiopoda</taxon>
        <taxon>Diplostraca</taxon>
        <taxon>Cladocera</taxon>
        <taxon>Anomopoda</taxon>
        <taxon>Daphniidae</taxon>
        <taxon>Daphnia</taxon>
    </lineage>
</organism>
<dbReference type="OrthoDB" id="6366253at2759"/>
<name>A0A164QWP0_9CRUS</name>
<accession>A0A164QWP0</accession>
<comment type="caution">
    <text evidence="3">The sequence shown here is derived from an EMBL/GenBank/DDBJ whole genome shotgun (WGS) entry which is preliminary data.</text>
</comment>
<feature type="region of interest" description="Disordered" evidence="1">
    <location>
        <begin position="110"/>
        <end position="159"/>
    </location>
</feature>
<keyword evidence="2" id="KW-0812">Transmembrane</keyword>
<feature type="compositionally biased region" description="Acidic residues" evidence="1">
    <location>
        <begin position="129"/>
        <end position="138"/>
    </location>
</feature>
<protein>
    <submittedName>
        <fullName evidence="3">Uncharacterized protein</fullName>
    </submittedName>
</protein>